<dbReference type="EMBL" id="JAMTCP010000050">
    <property type="protein sequence ID" value="MCP2261834.1"/>
    <property type="molecule type" value="Genomic_DNA"/>
</dbReference>
<dbReference type="Proteomes" id="UP001205311">
    <property type="component" value="Unassembled WGS sequence"/>
</dbReference>
<dbReference type="InterPro" id="IPR050194">
    <property type="entry name" value="Glycosyltransferase_grp1"/>
</dbReference>
<dbReference type="SUPFAM" id="SSF53756">
    <property type="entry name" value="UDP-Glycosyltransferase/glycogen phosphorylase"/>
    <property type="match status" value="1"/>
</dbReference>
<protein>
    <submittedName>
        <fullName evidence="3">Glycosyl transferases group 1</fullName>
    </submittedName>
</protein>
<dbReference type="Gene3D" id="3.40.50.2000">
    <property type="entry name" value="Glycogen Phosphorylase B"/>
    <property type="match status" value="1"/>
</dbReference>
<evidence type="ECO:0000256" key="1">
    <source>
        <dbReference type="ARBA" id="ARBA00022679"/>
    </source>
</evidence>
<keyword evidence="1 3" id="KW-0808">Transferase</keyword>
<organism evidence="3 4">
    <name type="scientific">Streptoalloteichus tenebrarius (strain ATCC 17920 / DSM 40477 / JCM 4838 / CBS 697.72 / NBRC 16177 / NCIMB 11028 / NRRL B-12390 / A12253. 1 / ISP 5477)</name>
    <name type="common">Streptomyces tenebrarius</name>
    <dbReference type="NCBI Taxonomy" id="1933"/>
    <lineage>
        <taxon>Bacteria</taxon>
        <taxon>Bacillati</taxon>
        <taxon>Actinomycetota</taxon>
        <taxon>Actinomycetes</taxon>
        <taxon>Pseudonocardiales</taxon>
        <taxon>Pseudonocardiaceae</taxon>
        <taxon>Streptoalloteichus</taxon>
    </lineage>
</organism>
<sequence>MSERRLRVLLWHVHGSWTDAFVRGRHEYLMPVLPEGGPWGGGRAGWDWPGVVEVPAAELADLDVDVVVLQRPEELALAERWLRRRPGRDVPAVYVEHNTPKGEVPNTRHPIADRDDICLVHVTHFNELMWDSGRAPTVVVEHGVADPGERYTGELERAAVVINEPVRRWRVTGTDLLPRFAAAGPVDVFGIGAEELPGRLGGDGALGDVGGRVRAAGNLRPRELHEQLARRRVYVHPVRWTSLGLSLIEAMHLGMPVVALATTEVVEAVPPGAGVISTRVDGLVDAVRELLADPAAAAALGRAARRAALDRYGLAPFLADWDRLLTITAARTARPASPTVPVTTGGSGS</sequence>
<accession>A0ABT1I250</accession>
<gene>
    <name evidence="3" type="ORF">LX15_005561</name>
</gene>
<reference evidence="3 4" key="1">
    <citation type="submission" date="2022-06" db="EMBL/GenBank/DDBJ databases">
        <title>Genomic Encyclopedia of Archaeal and Bacterial Type Strains, Phase II (KMG-II): from individual species to whole genera.</title>
        <authorList>
            <person name="Goeker M."/>
        </authorList>
    </citation>
    <scope>NUCLEOTIDE SEQUENCE [LARGE SCALE GENOMIC DNA]</scope>
    <source>
        <strain evidence="3 4">DSM 40477</strain>
    </source>
</reference>
<name>A0ABT1I250_STRSD</name>
<comment type="caution">
    <text evidence="3">The sequence shown here is derived from an EMBL/GenBank/DDBJ whole genome shotgun (WGS) entry which is preliminary data.</text>
</comment>
<dbReference type="PANTHER" id="PTHR45947">
    <property type="entry name" value="SULFOQUINOVOSYL TRANSFERASE SQD2"/>
    <property type="match status" value="1"/>
</dbReference>
<keyword evidence="4" id="KW-1185">Reference proteome</keyword>
<proteinExistence type="predicted"/>
<evidence type="ECO:0000313" key="3">
    <source>
        <dbReference type="EMBL" id="MCP2261834.1"/>
    </source>
</evidence>
<dbReference type="GO" id="GO:0016740">
    <property type="term" value="F:transferase activity"/>
    <property type="evidence" value="ECO:0007669"/>
    <property type="project" value="UniProtKB-KW"/>
</dbReference>
<evidence type="ECO:0000259" key="2">
    <source>
        <dbReference type="Pfam" id="PF00534"/>
    </source>
</evidence>
<evidence type="ECO:0000313" key="4">
    <source>
        <dbReference type="Proteomes" id="UP001205311"/>
    </source>
</evidence>
<dbReference type="InterPro" id="IPR001296">
    <property type="entry name" value="Glyco_trans_1"/>
</dbReference>
<feature type="domain" description="Glycosyl transferase family 1" evidence="2">
    <location>
        <begin position="211"/>
        <end position="306"/>
    </location>
</feature>
<dbReference type="PANTHER" id="PTHR45947:SF3">
    <property type="entry name" value="SULFOQUINOVOSYL TRANSFERASE SQD2"/>
    <property type="match status" value="1"/>
</dbReference>
<dbReference type="Pfam" id="PF00534">
    <property type="entry name" value="Glycos_transf_1"/>
    <property type="match status" value="1"/>
</dbReference>